<dbReference type="AlphaFoldDB" id="A0AAV4TQU6"/>
<comment type="caution">
    <text evidence="1">The sequence shown here is derived from an EMBL/GenBank/DDBJ whole genome shotgun (WGS) entry which is preliminary data.</text>
</comment>
<evidence type="ECO:0000313" key="1">
    <source>
        <dbReference type="EMBL" id="GIY47082.1"/>
    </source>
</evidence>
<protein>
    <submittedName>
        <fullName evidence="1">Uncharacterized protein</fullName>
    </submittedName>
</protein>
<keyword evidence="2" id="KW-1185">Reference proteome</keyword>
<feature type="non-terminal residue" evidence="1">
    <location>
        <position position="1"/>
    </location>
</feature>
<accession>A0AAV4TQU6</accession>
<proteinExistence type="predicted"/>
<evidence type="ECO:0000313" key="2">
    <source>
        <dbReference type="Proteomes" id="UP001054945"/>
    </source>
</evidence>
<dbReference type="EMBL" id="BPLR01011521">
    <property type="protein sequence ID" value="GIY47082.1"/>
    <property type="molecule type" value="Genomic_DNA"/>
</dbReference>
<gene>
    <name evidence="1" type="ORF">CEXT_561401</name>
</gene>
<reference evidence="1 2" key="1">
    <citation type="submission" date="2021-06" db="EMBL/GenBank/DDBJ databases">
        <title>Caerostris extrusa draft genome.</title>
        <authorList>
            <person name="Kono N."/>
            <person name="Arakawa K."/>
        </authorList>
    </citation>
    <scope>NUCLEOTIDE SEQUENCE [LARGE SCALE GENOMIC DNA]</scope>
</reference>
<organism evidence="1 2">
    <name type="scientific">Caerostris extrusa</name>
    <name type="common">Bark spider</name>
    <name type="synonym">Caerostris bankana</name>
    <dbReference type="NCBI Taxonomy" id="172846"/>
    <lineage>
        <taxon>Eukaryota</taxon>
        <taxon>Metazoa</taxon>
        <taxon>Ecdysozoa</taxon>
        <taxon>Arthropoda</taxon>
        <taxon>Chelicerata</taxon>
        <taxon>Arachnida</taxon>
        <taxon>Araneae</taxon>
        <taxon>Araneomorphae</taxon>
        <taxon>Entelegynae</taxon>
        <taxon>Araneoidea</taxon>
        <taxon>Araneidae</taxon>
        <taxon>Caerostris</taxon>
    </lineage>
</organism>
<dbReference type="Proteomes" id="UP001054945">
    <property type="component" value="Unassembled WGS sequence"/>
</dbReference>
<name>A0AAV4TQU6_CAEEX</name>
<sequence>NLTNRFIPHLCACSESSTADALRFLCKHCSCNSLDLCQQFAPHQLTSTSSPSLPLPAKNNTFREEMEMARQSLLTQLHLGRWTHATSYGSGT</sequence>